<feature type="binding site" evidence="2">
    <location>
        <position position="274"/>
    </location>
    <ligand>
        <name>Zn(2+)</name>
        <dbReference type="ChEBI" id="CHEBI:29105"/>
        <note>catalytic</note>
    </ligand>
</feature>
<dbReference type="GO" id="GO:0004181">
    <property type="term" value="F:metallocarboxypeptidase activity"/>
    <property type="evidence" value="ECO:0007669"/>
    <property type="project" value="UniProtKB-UniRule"/>
</dbReference>
<dbReference type="CDD" id="cd06460">
    <property type="entry name" value="M32_Taq"/>
    <property type="match status" value="1"/>
</dbReference>
<dbReference type="OrthoDB" id="7244at2157"/>
<feature type="active site" description="Proton donor/acceptor" evidence="3">
    <location>
        <position position="271"/>
    </location>
</feature>
<sequence length="502" mass="56431">MATTDTDSESEAPDAYEDLLDHTRQLTYLEDGSGVVYWDLQVMMPEGGMPARSKQLSALSSVTHDLQTDSDVGEYLDALADADLSDEQAAVVRELRRDYERAVDVPGDLVGELSETQANAQQTWQNAKAESDFDAFAPTLERLRDLQRERADHIDAAQSPYVTMYEDGAPYLPLDTVEDIFDTLREELVPLIADIREQGDDLPDPFDGTYPDDDQMALCEAALDFLGYDRSRGRLDTAPHPFMVGTQFDARVTTRFDESDPLGAVMSTTHEYGHASYQLGLRQDAYGTPLGKSRSSGVHESQSRFWENHVGRTKPFWEAFAPTANDHLGTDVDAETMYESVNRIYPDNLIRVEADELTYHFHIILRSEIDRAFVEGDIGVEEIPALWNEKMEEYLGVTPPDDARGCLQDIHWSSGFASFQNYTVGSVLAAQLNAAIREDLDVDALVRDGEFDPIREWMNERVHEPGCRYETPELIEHATGEPLTADYFVEYAKSKFGDLYGL</sequence>
<keyword evidence="1" id="KW-0378">Hydrolase</keyword>
<keyword evidence="1 2" id="KW-0479">Metal-binding</keyword>
<dbReference type="Proteomes" id="UP000451471">
    <property type="component" value="Unassembled WGS sequence"/>
</dbReference>
<dbReference type="EMBL" id="WSZK01000038">
    <property type="protein sequence ID" value="MWG36625.1"/>
    <property type="molecule type" value="Genomic_DNA"/>
</dbReference>
<reference evidence="4 5" key="1">
    <citation type="submission" date="2019-12" db="EMBL/GenBank/DDBJ databases">
        <title>Halocatena pleomorpha gen. nov. sp. nov., an extremely halophilic archaeon of family Halobacteriaceae isolated from saltpan soil.</title>
        <authorList>
            <person name="Pal Y."/>
            <person name="Verma A."/>
            <person name="Krishnamurthi S."/>
            <person name="Kumar P."/>
        </authorList>
    </citation>
    <scope>NUCLEOTIDE SEQUENCE [LARGE SCALE GENOMIC DNA]</scope>
    <source>
        <strain evidence="4 5">JCM 16495</strain>
    </source>
</reference>
<dbReference type="Pfam" id="PF02074">
    <property type="entry name" value="Peptidase_M32"/>
    <property type="match status" value="1"/>
</dbReference>
<evidence type="ECO:0000256" key="1">
    <source>
        <dbReference type="PIRNR" id="PIRNR006615"/>
    </source>
</evidence>
<keyword evidence="1" id="KW-0645">Protease</keyword>
<dbReference type="GO" id="GO:0046872">
    <property type="term" value="F:metal ion binding"/>
    <property type="evidence" value="ECO:0007669"/>
    <property type="project" value="UniProtKB-KW"/>
</dbReference>
<keyword evidence="1 4" id="KW-0121">Carboxypeptidase</keyword>
<evidence type="ECO:0000256" key="2">
    <source>
        <dbReference type="PIRSR" id="PIRSR006615-1"/>
    </source>
</evidence>
<name>A0A6B0GWV8_9EURY</name>
<comment type="function">
    <text evidence="1">Broad specificity carboxypetidase that releases amino acids sequentially from the C-terminus, including neutral, aromatic, polar and basic residues.</text>
</comment>
<dbReference type="GO" id="GO:0006508">
    <property type="term" value="P:proteolysis"/>
    <property type="evidence" value="ECO:0007669"/>
    <property type="project" value="UniProtKB-UniRule"/>
</dbReference>
<comment type="caution">
    <text evidence="4">The sequence shown here is derived from an EMBL/GenBank/DDBJ whole genome shotgun (WGS) entry which is preliminary data.</text>
</comment>
<dbReference type="PRINTS" id="PR00998">
    <property type="entry name" value="CRBOXYPTASET"/>
</dbReference>
<keyword evidence="2" id="KW-0862">Zinc</keyword>
<gene>
    <name evidence="4" type="ORF">GQS65_19400</name>
</gene>
<dbReference type="PANTHER" id="PTHR34217">
    <property type="entry name" value="METAL-DEPENDENT CARBOXYPEPTIDASE"/>
    <property type="match status" value="1"/>
</dbReference>
<keyword evidence="1" id="KW-0482">Metalloprotease</keyword>
<dbReference type="InterPro" id="IPR001333">
    <property type="entry name" value="Peptidase_M32_Taq"/>
</dbReference>
<organism evidence="4 5">
    <name type="scientific">Halomarina oriensis</name>
    <dbReference type="NCBI Taxonomy" id="671145"/>
    <lineage>
        <taxon>Archaea</taxon>
        <taxon>Methanobacteriati</taxon>
        <taxon>Methanobacteriota</taxon>
        <taxon>Stenosarchaea group</taxon>
        <taxon>Halobacteria</taxon>
        <taxon>Halobacteriales</taxon>
        <taxon>Natronomonadaceae</taxon>
        <taxon>Halomarina</taxon>
    </lineage>
</organism>
<dbReference type="PANTHER" id="PTHR34217:SF1">
    <property type="entry name" value="CARBOXYPEPTIDASE 1"/>
    <property type="match status" value="1"/>
</dbReference>
<accession>A0A6B0GWV8</accession>
<dbReference type="AlphaFoldDB" id="A0A6B0GWV8"/>
<dbReference type="PIRSF" id="PIRSF006615">
    <property type="entry name" value="Zn_crbxpep_Taq"/>
    <property type="match status" value="1"/>
</dbReference>
<evidence type="ECO:0000313" key="4">
    <source>
        <dbReference type="EMBL" id="MWG36625.1"/>
    </source>
</evidence>
<dbReference type="Gene3D" id="1.10.1370.30">
    <property type="match status" value="1"/>
</dbReference>
<dbReference type="RefSeq" id="WP_158206279.1">
    <property type="nucleotide sequence ID" value="NZ_WSZK01000038.1"/>
</dbReference>
<protein>
    <recommendedName>
        <fullName evidence="1">Metal-dependent carboxypeptidase</fullName>
        <ecNumber evidence="1">3.4.17.19</ecNumber>
    </recommendedName>
</protein>
<comment type="catalytic activity">
    <reaction evidence="1">
        <text>Release of a C-terminal amino acid with broad specificity, except for -Pro.</text>
        <dbReference type="EC" id="3.4.17.19"/>
    </reaction>
</comment>
<dbReference type="SUPFAM" id="SSF55486">
    <property type="entry name" value="Metalloproteases ('zincins'), catalytic domain"/>
    <property type="match status" value="1"/>
</dbReference>
<dbReference type="PROSITE" id="PS52034">
    <property type="entry name" value="PEPTIDASE_M32"/>
    <property type="match status" value="1"/>
</dbReference>
<dbReference type="EC" id="3.4.17.19" evidence="1"/>
<comment type="cofactor">
    <cofactor evidence="2">
        <name>Zn(2+)</name>
        <dbReference type="ChEBI" id="CHEBI:29105"/>
    </cofactor>
    <text evidence="2">Binds 1 zinc ion per subunit.</text>
</comment>
<feature type="binding site" evidence="2">
    <location>
        <position position="300"/>
    </location>
    <ligand>
        <name>Zn(2+)</name>
        <dbReference type="ChEBI" id="CHEBI:29105"/>
        <note>catalytic</note>
    </ligand>
</feature>
<keyword evidence="5" id="KW-1185">Reference proteome</keyword>
<evidence type="ECO:0000256" key="3">
    <source>
        <dbReference type="PIRSR" id="PIRSR006615-2"/>
    </source>
</evidence>
<proteinExistence type="inferred from homology"/>
<evidence type="ECO:0000313" key="5">
    <source>
        <dbReference type="Proteomes" id="UP000451471"/>
    </source>
</evidence>
<feature type="binding site" evidence="2">
    <location>
        <position position="270"/>
    </location>
    <ligand>
        <name>Zn(2+)</name>
        <dbReference type="ChEBI" id="CHEBI:29105"/>
        <note>catalytic</note>
    </ligand>
</feature>
<comment type="similarity">
    <text evidence="1">Belongs to the peptidase M32 family.</text>
</comment>